<keyword evidence="2" id="KW-0812">Transmembrane</keyword>
<dbReference type="AlphaFoldDB" id="A0A498IY01"/>
<organism evidence="4 5">
    <name type="scientific">Malus domestica</name>
    <name type="common">Apple</name>
    <name type="synonym">Pyrus malus</name>
    <dbReference type="NCBI Taxonomy" id="3750"/>
    <lineage>
        <taxon>Eukaryota</taxon>
        <taxon>Viridiplantae</taxon>
        <taxon>Streptophyta</taxon>
        <taxon>Embryophyta</taxon>
        <taxon>Tracheophyta</taxon>
        <taxon>Spermatophyta</taxon>
        <taxon>Magnoliopsida</taxon>
        <taxon>eudicotyledons</taxon>
        <taxon>Gunneridae</taxon>
        <taxon>Pentapetalae</taxon>
        <taxon>rosids</taxon>
        <taxon>fabids</taxon>
        <taxon>Rosales</taxon>
        <taxon>Rosaceae</taxon>
        <taxon>Amygdaloideae</taxon>
        <taxon>Maleae</taxon>
        <taxon>Malus</taxon>
    </lineage>
</organism>
<keyword evidence="2" id="KW-0472">Membrane</keyword>
<dbReference type="InterPro" id="IPR050942">
    <property type="entry name" value="F-box_BR-signaling"/>
</dbReference>
<evidence type="ECO:0000313" key="4">
    <source>
        <dbReference type="EMBL" id="RXH87976.1"/>
    </source>
</evidence>
<evidence type="ECO:0000313" key="5">
    <source>
        <dbReference type="Proteomes" id="UP000290289"/>
    </source>
</evidence>
<dbReference type="PANTHER" id="PTHR44259:SF93">
    <property type="entry name" value="PROTEIN, PUTATIVE (DUF295)-RELATED"/>
    <property type="match status" value="1"/>
</dbReference>
<gene>
    <name evidence="4" type="ORF">DVH24_037621</name>
</gene>
<proteinExistence type="predicted"/>
<sequence>MAEHPSIREGEGEDGSKQSNGGSALCTTPLRHCRNWKLTAQSSLISWRIYLVAVGFLVLEGKGWVGIWFRRCFLSLLFESNTVPYPRIMPVSFSTTGWASLPALIFLILDKLPEPIDHVRFAAVCKDWRSLSKLYNLATNRWCHFLPMLLIPNENCPQADQRLVYSISEGRIYNHAQLQVPFSMRACGSSHGWLATVDRADTTVDCADQRLVIALRNPFRQASPVIRLPPIDVFIPKCVASYHEHFVRKVILSGDPSLNPDNYVVVAIYASDSRLAVFKAGQKSWHLIVKSFETADVIFYRGQVYAASMRGRVSLLDIDNPGAQPPELKLLTPKEPFERYSGNGYLVESAKGDLFHILRYCWMREVAPDKCFRFRTKGFLVYKWVFNDEEDGCIAHWVEVKSLGDEAVFLGDNHSVSVLASNFAGCCPNSIYYTDDFVSGCPLSDGDEPCDMGIFNLEDGTIVQHYSRHTNTPRAIWVVPRFNGLC</sequence>
<dbReference type="STRING" id="3750.A0A498IY01"/>
<keyword evidence="2" id="KW-1133">Transmembrane helix</keyword>
<reference evidence="4 5" key="1">
    <citation type="submission" date="2018-10" db="EMBL/GenBank/DDBJ databases">
        <title>A high-quality apple genome assembly.</title>
        <authorList>
            <person name="Hu J."/>
        </authorList>
    </citation>
    <scope>NUCLEOTIDE SEQUENCE [LARGE SCALE GENOMIC DNA]</scope>
    <source>
        <strain evidence="5">cv. HFTH1</strain>
        <tissue evidence="4">Young leaf</tissue>
    </source>
</reference>
<evidence type="ECO:0000256" key="1">
    <source>
        <dbReference type="SAM" id="MobiDB-lite"/>
    </source>
</evidence>
<dbReference type="PANTHER" id="PTHR44259">
    <property type="entry name" value="OS07G0183000 PROTEIN-RELATED"/>
    <property type="match status" value="1"/>
</dbReference>
<name>A0A498IY01_MALDO</name>
<feature type="transmembrane region" description="Helical" evidence="2">
    <location>
        <begin position="47"/>
        <end position="69"/>
    </location>
</feature>
<dbReference type="EMBL" id="RDQH01000336">
    <property type="protein sequence ID" value="RXH87976.1"/>
    <property type="molecule type" value="Genomic_DNA"/>
</dbReference>
<dbReference type="InterPro" id="IPR005174">
    <property type="entry name" value="KIB1-4_b-propeller"/>
</dbReference>
<dbReference type="Proteomes" id="UP000290289">
    <property type="component" value="Chromosome 10"/>
</dbReference>
<feature type="domain" description="KIB1-4 beta-propeller" evidence="3">
    <location>
        <begin position="164"/>
        <end position="456"/>
    </location>
</feature>
<protein>
    <recommendedName>
        <fullName evidence="3">KIB1-4 beta-propeller domain-containing protein</fullName>
    </recommendedName>
</protein>
<evidence type="ECO:0000256" key="2">
    <source>
        <dbReference type="SAM" id="Phobius"/>
    </source>
</evidence>
<evidence type="ECO:0000259" key="3">
    <source>
        <dbReference type="Pfam" id="PF03478"/>
    </source>
</evidence>
<accession>A0A498IY01</accession>
<feature type="compositionally biased region" description="Basic and acidic residues" evidence="1">
    <location>
        <begin position="1"/>
        <end position="16"/>
    </location>
</feature>
<dbReference type="Pfam" id="PF03478">
    <property type="entry name" value="Beta-prop_KIB1-4"/>
    <property type="match status" value="1"/>
</dbReference>
<comment type="caution">
    <text evidence="4">The sequence shown here is derived from an EMBL/GenBank/DDBJ whole genome shotgun (WGS) entry which is preliminary data.</text>
</comment>
<feature type="region of interest" description="Disordered" evidence="1">
    <location>
        <begin position="1"/>
        <end position="21"/>
    </location>
</feature>
<keyword evidence="5" id="KW-1185">Reference proteome</keyword>